<evidence type="ECO:0000313" key="1">
    <source>
        <dbReference type="EMBL" id="KRV49132.1"/>
    </source>
</evidence>
<dbReference type="STRING" id="76728.AQ490_21810"/>
<dbReference type="EMBL" id="LLZU01000015">
    <property type="protein sequence ID" value="KRV49132.1"/>
    <property type="molecule type" value="Genomic_DNA"/>
</dbReference>
<evidence type="ECO:0008006" key="3">
    <source>
        <dbReference type="Google" id="ProtNLM"/>
    </source>
</evidence>
<dbReference type="RefSeq" id="WP_018384529.1">
    <property type="nucleotide sequence ID" value="NZ_LLZU01000015.1"/>
</dbReference>
<evidence type="ECO:0000313" key="2">
    <source>
        <dbReference type="Proteomes" id="UP000050867"/>
    </source>
</evidence>
<accession>A0A0T6LTJ3</accession>
<dbReference type="Proteomes" id="UP000050867">
    <property type="component" value="Unassembled WGS sequence"/>
</dbReference>
<reference evidence="1 2" key="1">
    <citation type="submission" date="2015-10" db="EMBL/GenBank/DDBJ databases">
        <title>Draft genome sequence of pyrrolomycin-producing Streptomyces vitaminophilus.</title>
        <authorList>
            <person name="Graham D.E."/>
            <person name="Mahan K.M."/>
            <person name="Klingeman D.M."/>
            <person name="Hettich R.L."/>
            <person name="Parry R.J."/>
        </authorList>
    </citation>
    <scope>NUCLEOTIDE SEQUENCE [LARGE SCALE GENOMIC DNA]</scope>
    <source>
        <strain evidence="1 2">ATCC 31673</strain>
    </source>
</reference>
<dbReference type="eggNOG" id="ENOG502ZEFV">
    <property type="taxonomic scope" value="Bacteria"/>
</dbReference>
<comment type="caution">
    <text evidence="1">The sequence shown here is derived from an EMBL/GenBank/DDBJ whole genome shotgun (WGS) entry which is preliminary data.</text>
</comment>
<organism evidence="1 2">
    <name type="scientific">Wenjunlia vitaminophila</name>
    <name type="common">Streptomyces vitaminophilus</name>
    <dbReference type="NCBI Taxonomy" id="76728"/>
    <lineage>
        <taxon>Bacteria</taxon>
        <taxon>Bacillati</taxon>
        <taxon>Actinomycetota</taxon>
        <taxon>Actinomycetes</taxon>
        <taxon>Kitasatosporales</taxon>
        <taxon>Streptomycetaceae</taxon>
        <taxon>Wenjunlia</taxon>
    </lineage>
</organism>
<gene>
    <name evidence="1" type="ORF">AQ490_21810</name>
</gene>
<name>A0A0T6LTJ3_WENVI</name>
<proteinExistence type="predicted"/>
<dbReference type="AlphaFoldDB" id="A0A0T6LTJ3"/>
<keyword evidence="2" id="KW-1185">Reference proteome</keyword>
<sequence>MTFREHVAALRAGTGDPRALVGEFRRTAVLVPVTTDGLLAARYRDIRWLYAFTDEPALARFALAAGTGPSEEWEYRTVLGARLLDTVIPSLDGPTGIVVDAADTENSMTFPPVRGIVPDAVALDGPFPTDREAGQ</sequence>
<protein>
    <recommendedName>
        <fullName evidence="3">SseB protein N-terminal domain-containing protein</fullName>
    </recommendedName>
</protein>
<dbReference type="OrthoDB" id="4566001at2"/>